<dbReference type="SUPFAM" id="SSF103506">
    <property type="entry name" value="Mitochondrial carrier"/>
    <property type="match status" value="1"/>
</dbReference>
<dbReference type="EMBL" id="KV784357">
    <property type="protein sequence ID" value="OEU17223.1"/>
    <property type="molecule type" value="Genomic_DNA"/>
</dbReference>
<dbReference type="InterPro" id="IPR050567">
    <property type="entry name" value="Mitochondrial_Carrier"/>
</dbReference>
<dbReference type="PANTHER" id="PTHR45624:SF10">
    <property type="entry name" value="SLC (SOLUTE CARRIER) HOMOLOG"/>
    <property type="match status" value="1"/>
</dbReference>
<evidence type="ECO:0000256" key="10">
    <source>
        <dbReference type="RuleBase" id="RU000488"/>
    </source>
</evidence>
<evidence type="ECO:0000256" key="7">
    <source>
        <dbReference type="ARBA" id="ARBA00023128"/>
    </source>
</evidence>
<evidence type="ECO:0000256" key="6">
    <source>
        <dbReference type="ARBA" id="ARBA00022989"/>
    </source>
</evidence>
<evidence type="ECO:0000313" key="11">
    <source>
        <dbReference type="EMBL" id="OEU17223.1"/>
    </source>
</evidence>
<dbReference type="OrthoDB" id="409586at2759"/>
<dbReference type="KEGG" id="fcy:FRACYDRAFT_184588"/>
<protein>
    <submittedName>
        <fullName evidence="11">Mitochondrial carrier</fullName>
    </submittedName>
</protein>
<comment type="subcellular location">
    <subcellularLocation>
        <location evidence="1">Mitochondrion membrane</location>
        <topology evidence="1">Multi-pass membrane protein</topology>
    </subcellularLocation>
</comment>
<keyword evidence="3 10" id="KW-0813">Transport</keyword>
<dbReference type="InterPro" id="IPR023395">
    <property type="entry name" value="MCP_dom_sf"/>
</dbReference>
<sequence>MKSVNLGEEAIGGLSAGVLGTIIGFPLDLIKTRLQTGSSGQPSQSIISIGKGIVRSEGIGALYKGVGPPLISLSILNTTTFIQYAYFRELFQANPGWDFRNFLAGVSCAPFAGIVSTIENFTKTQMQLDNIKQPRREFTGSWNCFTTLIRQHGVRIIYTGHFVNTIREISFIGPYFFFYEGLRETFICKQQELKRQEIFQQQQQTYPSFITNVKFAIPVAGGISGALSWFISFPLDCIRAGVQGQRMPPTKKAFQICRELILTRGIRGLYAGSSASIARAFLVSGSRFSAYEGALYVLRGGRNYEKHRD</sequence>
<proteinExistence type="inferred from homology"/>
<organism evidence="11 12">
    <name type="scientific">Fragilariopsis cylindrus CCMP1102</name>
    <dbReference type="NCBI Taxonomy" id="635003"/>
    <lineage>
        <taxon>Eukaryota</taxon>
        <taxon>Sar</taxon>
        <taxon>Stramenopiles</taxon>
        <taxon>Ochrophyta</taxon>
        <taxon>Bacillariophyta</taxon>
        <taxon>Bacillariophyceae</taxon>
        <taxon>Bacillariophycidae</taxon>
        <taxon>Bacillariales</taxon>
        <taxon>Bacillariaceae</taxon>
        <taxon>Fragilariopsis</taxon>
    </lineage>
</organism>
<dbReference type="Proteomes" id="UP000095751">
    <property type="component" value="Unassembled WGS sequence"/>
</dbReference>
<dbReference type="PROSITE" id="PS50920">
    <property type="entry name" value="SOLCAR"/>
    <property type="match status" value="3"/>
</dbReference>
<dbReference type="GO" id="GO:0022857">
    <property type="term" value="F:transmembrane transporter activity"/>
    <property type="evidence" value="ECO:0007669"/>
    <property type="project" value="TreeGrafter"/>
</dbReference>
<reference evidence="11 12" key="1">
    <citation type="submission" date="2016-09" db="EMBL/GenBank/DDBJ databases">
        <title>Extensive genetic diversity and differential bi-allelic expression allows diatom success in the polar Southern Ocean.</title>
        <authorList>
            <consortium name="DOE Joint Genome Institute"/>
            <person name="Mock T."/>
            <person name="Otillar R.P."/>
            <person name="Strauss J."/>
            <person name="Dupont C."/>
            <person name="Frickenhaus S."/>
            <person name="Maumus F."/>
            <person name="Mcmullan M."/>
            <person name="Sanges R."/>
            <person name="Schmutz J."/>
            <person name="Toseland A."/>
            <person name="Valas R."/>
            <person name="Veluchamy A."/>
            <person name="Ward B.J."/>
            <person name="Allen A."/>
            <person name="Barry K."/>
            <person name="Falciatore A."/>
            <person name="Ferrante M."/>
            <person name="Fortunato A.E."/>
            <person name="Gloeckner G."/>
            <person name="Gruber A."/>
            <person name="Hipkin R."/>
            <person name="Janech M."/>
            <person name="Kroth P."/>
            <person name="Leese F."/>
            <person name="Lindquist E."/>
            <person name="Lyon B.R."/>
            <person name="Martin J."/>
            <person name="Mayer C."/>
            <person name="Parker M."/>
            <person name="Quesneville H."/>
            <person name="Raymond J."/>
            <person name="Uhlig C."/>
            <person name="Valentin K.U."/>
            <person name="Worden A.Z."/>
            <person name="Armbrust E.V."/>
            <person name="Bowler C."/>
            <person name="Green B."/>
            <person name="Moulton V."/>
            <person name="Van Oosterhout C."/>
            <person name="Grigoriev I."/>
        </authorList>
    </citation>
    <scope>NUCLEOTIDE SEQUENCE [LARGE SCALE GENOMIC DNA]</scope>
    <source>
        <strain evidence="11 12">CCMP1102</strain>
    </source>
</reference>
<keyword evidence="12" id="KW-1185">Reference proteome</keyword>
<name>A0A1E7FHH1_9STRA</name>
<evidence type="ECO:0000256" key="9">
    <source>
        <dbReference type="PROSITE-ProRule" id="PRU00282"/>
    </source>
</evidence>
<evidence type="ECO:0000256" key="8">
    <source>
        <dbReference type="ARBA" id="ARBA00023136"/>
    </source>
</evidence>
<keyword evidence="5" id="KW-0677">Repeat</keyword>
<keyword evidence="7" id="KW-0496">Mitochondrion</keyword>
<feature type="repeat" description="Solcar" evidence="9">
    <location>
        <begin position="213"/>
        <end position="297"/>
    </location>
</feature>
<feature type="repeat" description="Solcar" evidence="9">
    <location>
        <begin position="100"/>
        <end position="185"/>
    </location>
</feature>
<keyword evidence="4 9" id="KW-0812">Transmembrane</keyword>
<gene>
    <name evidence="11" type="ORF">FRACYDRAFT_184588</name>
</gene>
<dbReference type="InParanoid" id="A0A1E7FHH1"/>
<feature type="repeat" description="Solcar" evidence="9">
    <location>
        <begin position="4"/>
        <end position="90"/>
    </location>
</feature>
<evidence type="ECO:0000313" key="12">
    <source>
        <dbReference type="Proteomes" id="UP000095751"/>
    </source>
</evidence>
<keyword evidence="6" id="KW-1133">Transmembrane helix</keyword>
<dbReference type="AlphaFoldDB" id="A0A1E7FHH1"/>
<evidence type="ECO:0000256" key="3">
    <source>
        <dbReference type="ARBA" id="ARBA00022448"/>
    </source>
</evidence>
<keyword evidence="8 9" id="KW-0472">Membrane</keyword>
<evidence type="ECO:0000256" key="2">
    <source>
        <dbReference type="ARBA" id="ARBA00006375"/>
    </source>
</evidence>
<dbReference type="PANTHER" id="PTHR45624">
    <property type="entry name" value="MITOCHONDRIAL BASIC AMINO ACIDS TRANSPORTER-RELATED"/>
    <property type="match status" value="1"/>
</dbReference>
<evidence type="ECO:0000256" key="4">
    <source>
        <dbReference type="ARBA" id="ARBA00022692"/>
    </source>
</evidence>
<accession>A0A1E7FHH1</accession>
<comment type="similarity">
    <text evidence="2 10">Belongs to the mitochondrial carrier (TC 2.A.29) family.</text>
</comment>
<dbReference type="Pfam" id="PF00153">
    <property type="entry name" value="Mito_carr"/>
    <property type="match status" value="3"/>
</dbReference>
<evidence type="ECO:0000256" key="1">
    <source>
        <dbReference type="ARBA" id="ARBA00004225"/>
    </source>
</evidence>
<dbReference type="Gene3D" id="1.50.40.10">
    <property type="entry name" value="Mitochondrial carrier domain"/>
    <property type="match status" value="2"/>
</dbReference>
<evidence type="ECO:0000256" key="5">
    <source>
        <dbReference type="ARBA" id="ARBA00022737"/>
    </source>
</evidence>
<dbReference type="GO" id="GO:0031966">
    <property type="term" value="C:mitochondrial membrane"/>
    <property type="evidence" value="ECO:0007669"/>
    <property type="project" value="UniProtKB-SubCell"/>
</dbReference>
<dbReference type="InterPro" id="IPR018108">
    <property type="entry name" value="MCP_transmembrane"/>
</dbReference>